<evidence type="ECO:0000256" key="3">
    <source>
        <dbReference type="ARBA" id="ARBA00022475"/>
    </source>
</evidence>
<evidence type="ECO:0000313" key="9">
    <source>
        <dbReference type="EMBL" id="RXS69516.1"/>
    </source>
</evidence>
<keyword evidence="5" id="KW-0777">Teichoic acid biosynthesis</keyword>
<evidence type="ECO:0000256" key="1">
    <source>
        <dbReference type="ARBA" id="ARBA00004202"/>
    </source>
</evidence>
<reference evidence="9 10" key="1">
    <citation type="submission" date="2019-01" db="EMBL/GenBank/DDBJ databases">
        <title>Draft genome sequences of the type strain Streptomyces sioyaensis DSM 40032 and its novel strain, TM32, a thermotolerant antibiotics-producing actinobacterium.</title>
        <authorList>
            <person name="Nakaew N."/>
            <person name="Lumyong S."/>
            <person name="Sloan W.T."/>
            <person name="Sungthong R."/>
        </authorList>
    </citation>
    <scope>NUCLEOTIDE SEQUENCE [LARGE SCALE GENOMIC DNA]</scope>
    <source>
        <strain evidence="9 10">DSM 40032</strain>
    </source>
</reference>
<comment type="subcellular location">
    <subcellularLocation>
        <location evidence="1">Cell membrane</location>
        <topology evidence="1">Peripheral membrane protein</topology>
    </subcellularLocation>
</comment>
<accession>A0A4Q1R834</accession>
<dbReference type="GO" id="GO:0005886">
    <property type="term" value="C:plasma membrane"/>
    <property type="evidence" value="ECO:0007669"/>
    <property type="project" value="UniProtKB-SubCell"/>
</dbReference>
<dbReference type="GO" id="GO:0019350">
    <property type="term" value="P:teichoic acid biosynthetic process"/>
    <property type="evidence" value="ECO:0007669"/>
    <property type="project" value="UniProtKB-KW"/>
</dbReference>
<dbReference type="CDD" id="cd00761">
    <property type="entry name" value="Glyco_tranf_GTA_type"/>
    <property type="match status" value="1"/>
</dbReference>
<dbReference type="PANTHER" id="PTHR37316:SF3">
    <property type="entry name" value="TEICHOIC ACID GLYCEROL-PHOSPHATE TRANSFERASE"/>
    <property type="match status" value="1"/>
</dbReference>
<evidence type="ECO:0000256" key="2">
    <source>
        <dbReference type="ARBA" id="ARBA00010488"/>
    </source>
</evidence>
<gene>
    <name evidence="9" type="ORF">EST54_05990</name>
</gene>
<dbReference type="InterPro" id="IPR043149">
    <property type="entry name" value="TagF_N"/>
</dbReference>
<dbReference type="EMBL" id="SDIF01000010">
    <property type="protein sequence ID" value="RXS69516.1"/>
    <property type="molecule type" value="Genomic_DNA"/>
</dbReference>
<keyword evidence="10" id="KW-1185">Reference proteome</keyword>
<evidence type="ECO:0000256" key="5">
    <source>
        <dbReference type="ARBA" id="ARBA00022944"/>
    </source>
</evidence>
<dbReference type="InterPro" id="IPR007554">
    <property type="entry name" value="Glycerophosphate_synth"/>
</dbReference>
<dbReference type="InterPro" id="IPR029044">
    <property type="entry name" value="Nucleotide-diphossugar_trans"/>
</dbReference>
<dbReference type="InterPro" id="IPR043148">
    <property type="entry name" value="TagF_C"/>
</dbReference>
<dbReference type="Gene3D" id="3.40.50.11820">
    <property type="match status" value="1"/>
</dbReference>
<dbReference type="PANTHER" id="PTHR37316">
    <property type="entry name" value="TEICHOIC ACID GLYCEROL-PHOSPHATE PRIMASE"/>
    <property type="match status" value="1"/>
</dbReference>
<evidence type="ECO:0000256" key="7">
    <source>
        <dbReference type="SAM" id="MobiDB-lite"/>
    </source>
</evidence>
<dbReference type="InterPro" id="IPR051612">
    <property type="entry name" value="Teichoic_Acid_Biosynth"/>
</dbReference>
<dbReference type="Gene3D" id="3.40.50.12580">
    <property type="match status" value="1"/>
</dbReference>
<name>A0A4Q1R834_9ACTN</name>
<dbReference type="FunFam" id="3.90.550.10:FF:000196">
    <property type="entry name" value="Glycosyl transferase"/>
    <property type="match status" value="1"/>
</dbReference>
<keyword evidence="3" id="KW-1003">Cell membrane</keyword>
<dbReference type="AlphaFoldDB" id="A0A4Q1R834"/>
<comment type="caution">
    <text evidence="9">The sequence shown here is derived from an EMBL/GenBank/DDBJ whole genome shotgun (WGS) entry which is preliminary data.</text>
</comment>
<sequence>MSETGLDAVPRFSIIVPVFRVQGFLRACMDSVLAQEFTDFELIAVDDCSPDHSGAILDEYAARDDRVQVLHLPENAGLGPARNAGLEKVRGDYVLFLDSDDTLVPGALGALADRLAATGDPEILIFDYARTYWDGSTRRNALSGLLDESGAPAFSLAERPQLLDLLQIVWNKAYRRDFIEEHGFTFPPGYYEDAPWTFCTLITARRIAVLDRVALHYRQRRQGGNILRTTSRKHFDVFDQYARVFAYLDAHPELSRWRPDMFRKMVDHYLTVLDKPGRLPRNATAEFFHRAARDYRLRIPAGFVRPTGMAGGKYALLAKDAYPALAGLKAVGKVRRTVRKHAGKRVRQAKRKAMDLRYQALLRQPLDDNLAVYSAYWNRRPACNPLAVYEKAKELAPGIHGVWVVKKQLAEAGEIPAGIDHVVLNSPRYWEVMARAKYLVNNVNFADGVVKREGQIHLQTHHGTPLKSMGTDQKRYPAAAKGMSFRKLLARADRWDFSLSANQHTTEQWERVYPCDFEALNAGYPRNDVYYRATAQDVLDIRARLGIAPGRIAVLYAPTMRDYQVGYVPRLDLERISRELGEDFVLLVRTHYFYDQDPRLQALQERGALIDVSGHPVVEELCLAADALITDYSSIMFDYANLDRPIVTYADDWDTYVRSRGVTFDLLSGRPGDTPGALATTEDELIEAFRSGRWDDERATELRAAFRARFCQWDDGHAAERVVRRVFLGQEATPAPLPQAERTVAPSPRAAAAGSAPGRLPLAGTRLPAQRDSGPSAEATSAVAPSDVTPADVTPSAEATDMGLAG</sequence>
<dbReference type="SUPFAM" id="SSF53756">
    <property type="entry name" value="UDP-Glycosyltransferase/glycogen phosphorylase"/>
    <property type="match status" value="1"/>
</dbReference>
<dbReference type="InterPro" id="IPR001173">
    <property type="entry name" value="Glyco_trans_2-like"/>
</dbReference>
<keyword evidence="4 9" id="KW-0808">Transferase</keyword>
<keyword evidence="6" id="KW-0472">Membrane</keyword>
<evidence type="ECO:0000256" key="4">
    <source>
        <dbReference type="ARBA" id="ARBA00022679"/>
    </source>
</evidence>
<feature type="compositionally biased region" description="Low complexity" evidence="7">
    <location>
        <begin position="745"/>
        <end position="763"/>
    </location>
</feature>
<dbReference type="Pfam" id="PF04464">
    <property type="entry name" value="Glyphos_transf"/>
    <property type="match status" value="1"/>
</dbReference>
<evidence type="ECO:0000259" key="8">
    <source>
        <dbReference type="Pfam" id="PF00535"/>
    </source>
</evidence>
<evidence type="ECO:0000313" key="10">
    <source>
        <dbReference type="Proteomes" id="UP000289482"/>
    </source>
</evidence>
<dbReference type="RefSeq" id="WP_129245767.1">
    <property type="nucleotide sequence ID" value="NZ_JABZEL010000009.1"/>
</dbReference>
<evidence type="ECO:0000256" key="6">
    <source>
        <dbReference type="ARBA" id="ARBA00023136"/>
    </source>
</evidence>
<dbReference type="Proteomes" id="UP000289482">
    <property type="component" value="Unassembled WGS sequence"/>
</dbReference>
<dbReference type="Pfam" id="PF00535">
    <property type="entry name" value="Glycos_transf_2"/>
    <property type="match status" value="1"/>
</dbReference>
<dbReference type="GO" id="GO:0047355">
    <property type="term" value="F:CDP-glycerol glycerophosphotransferase activity"/>
    <property type="evidence" value="ECO:0007669"/>
    <property type="project" value="InterPro"/>
</dbReference>
<dbReference type="SUPFAM" id="SSF53448">
    <property type="entry name" value="Nucleotide-diphospho-sugar transferases"/>
    <property type="match status" value="1"/>
</dbReference>
<feature type="domain" description="Glycosyltransferase 2-like" evidence="8">
    <location>
        <begin position="13"/>
        <end position="181"/>
    </location>
</feature>
<comment type="similarity">
    <text evidence="2">Belongs to the CDP-glycerol glycerophosphotransferase family.</text>
</comment>
<protein>
    <submittedName>
        <fullName evidence="9">Glycosyltransferase</fullName>
    </submittedName>
</protein>
<organism evidence="9 10">
    <name type="scientific">Streptomyces sioyaensis</name>
    <dbReference type="NCBI Taxonomy" id="67364"/>
    <lineage>
        <taxon>Bacteria</taxon>
        <taxon>Bacillati</taxon>
        <taxon>Actinomycetota</taxon>
        <taxon>Actinomycetes</taxon>
        <taxon>Kitasatosporales</taxon>
        <taxon>Streptomycetaceae</taxon>
        <taxon>Streptomyces</taxon>
    </lineage>
</organism>
<proteinExistence type="inferred from homology"/>
<dbReference type="Gene3D" id="3.90.550.10">
    <property type="entry name" value="Spore Coat Polysaccharide Biosynthesis Protein SpsA, Chain A"/>
    <property type="match status" value="1"/>
</dbReference>
<feature type="region of interest" description="Disordered" evidence="7">
    <location>
        <begin position="737"/>
        <end position="806"/>
    </location>
</feature>
<dbReference type="GeneID" id="95777554"/>